<name>A0A168D2X1_9EURO</name>
<feature type="region of interest" description="Disordered" evidence="2">
    <location>
        <begin position="512"/>
        <end position="550"/>
    </location>
</feature>
<dbReference type="SUPFAM" id="SSF51045">
    <property type="entry name" value="WW domain"/>
    <property type="match status" value="1"/>
</dbReference>
<dbReference type="FunFam" id="1.10.10.440:FF:000035">
    <property type="entry name" value="Putative ff domain protein"/>
    <property type="match status" value="1"/>
</dbReference>
<proteinExistence type="predicted"/>
<dbReference type="SMART" id="SM00456">
    <property type="entry name" value="WW"/>
    <property type="match status" value="2"/>
</dbReference>
<dbReference type="InterPro" id="IPR036020">
    <property type="entry name" value="WW_dom_sf"/>
</dbReference>
<feature type="compositionally biased region" description="Acidic residues" evidence="2">
    <location>
        <begin position="227"/>
        <end position="251"/>
    </location>
</feature>
<dbReference type="Pfam" id="PF00397">
    <property type="entry name" value="WW"/>
    <property type="match status" value="1"/>
</dbReference>
<evidence type="ECO:0000256" key="2">
    <source>
        <dbReference type="SAM" id="MobiDB-lite"/>
    </source>
</evidence>
<protein>
    <submittedName>
        <fullName evidence="4">FF domain-containing protein</fullName>
    </submittedName>
</protein>
<dbReference type="PROSITE" id="PS50020">
    <property type="entry name" value="WW_DOMAIN_2"/>
    <property type="match status" value="2"/>
</dbReference>
<dbReference type="EMBL" id="AZGZ01000002">
    <property type="protein sequence ID" value="KZZ97301.1"/>
    <property type="molecule type" value="Genomic_DNA"/>
</dbReference>
<feature type="compositionally biased region" description="Polar residues" evidence="2">
    <location>
        <begin position="1"/>
        <end position="11"/>
    </location>
</feature>
<dbReference type="Gene3D" id="2.20.70.10">
    <property type="match status" value="2"/>
</dbReference>
<feature type="domain" description="WW" evidence="3">
    <location>
        <begin position="10"/>
        <end position="43"/>
    </location>
</feature>
<dbReference type="PROSITE" id="PS01159">
    <property type="entry name" value="WW_DOMAIN_1"/>
    <property type="match status" value="1"/>
</dbReference>
<dbReference type="Pfam" id="PF01846">
    <property type="entry name" value="FF"/>
    <property type="match status" value="1"/>
</dbReference>
<feature type="compositionally biased region" description="Basic and acidic residues" evidence="2">
    <location>
        <begin position="524"/>
        <end position="550"/>
    </location>
</feature>
<dbReference type="AlphaFoldDB" id="A0A168D2X1"/>
<feature type="region of interest" description="Disordered" evidence="2">
    <location>
        <begin position="1"/>
        <end position="22"/>
    </location>
</feature>
<feature type="region of interest" description="Disordered" evidence="2">
    <location>
        <begin position="97"/>
        <end position="134"/>
    </location>
</feature>
<dbReference type="InterPro" id="IPR001202">
    <property type="entry name" value="WW_dom"/>
</dbReference>
<dbReference type="PANTHER" id="PTHR15377">
    <property type="entry name" value="TRANSCRIPTION ELONGATION REGULATOR 1"/>
    <property type="match status" value="1"/>
</dbReference>
<dbReference type="InterPro" id="IPR045148">
    <property type="entry name" value="TCRG1-like"/>
</dbReference>
<accession>A0A168D2X1</accession>
<dbReference type="GO" id="GO:0070063">
    <property type="term" value="F:RNA polymerase binding"/>
    <property type="evidence" value="ECO:0007669"/>
    <property type="project" value="InterPro"/>
</dbReference>
<dbReference type="InterPro" id="IPR002713">
    <property type="entry name" value="FF_domain"/>
</dbReference>
<evidence type="ECO:0000313" key="5">
    <source>
        <dbReference type="Proteomes" id="UP000242877"/>
    </source>
</evidence>
<dbReference type="CDD" id="cd00201">
    <property type="entry name" value="WW"/>
    <property type="match status" value="1"/>
</dbReference>
<organism evidence="4 5">
    <name type="scientific">Ascosphaera apis ARSEF 7405</name>
    <dbReference type="NCBI Taxonomy" id="392613"/>
    <lineage>
        <taxon>Eukaryota</taxon>
        <taxon>Fungi</taxon>
        <taxon>Dikarya</taxon>
        <taxon>Ascomycota</taxon>
        <taxon>Pezizomycotina</taxon>
        <taxon>Eurotiomycetes</taxon>
        <taxon>Eurotiomycetidae</taxon>
        <taxon>Onygenales</taxon>
        <taxon>Ascosphaeraceae</taxon>
        <taxon>Ascosphaera</taxon>
    </lineage>
</organism>
<keyword evidence="5" id="KW-1185">Reference proteome</keyword>
<dbReference type="Gene3D" id="1.10.10.440">
    <property type="entry name" value="FF domain"/>
    <property type="match status" value="1"/>
</dbReference>
<dbReference type="OrthoDB" id="410044at2759"/>
<dbReference type="Proteomes" id="UP000242877">
    <property type="component" value="Unassembled WGS sequence"/>
</dbReference>
<dbReference type="PANTHER" id="PTHR15377:SF3">
    <property type="entry name" value="WW DOMAIN-CONTAINING PROTEIN"/>
    <property type="match status" value="1"/>
</dbReference>
<dbReference type="GO" id="GO:0003712">
    <property type="term" value="F:transcription coregulator activity"/>
    <property type="evidence" value="ECO:0007669"/>
    <property type="project" value="TreeGrafter"/>
</dbReference>
<sequence length="613" mass="70546">MLKSTYKSSNELPPGWTQHRAPSGHIYYYNAETKKSTYQRPVASPDPAQAAVAPGQAYPGAYPPGQQLYTAPGIAPPVAAGYPGAYPPTYPGFGYQQSFPGVPAPAYGQQPHQQQQPRRKLEDRPKHKYPMPGHEGWFLIKTKLRRRFVYNSKTNESFWKFPEEVVEAVKEFDKREHARKERRARGEKSPTPEPESARAKENEKRDNKEEAIAQAQSPADEIAAGEGNDDDESEYEEVEVTDDEGLDEEDTQNPSKRTRTDTTEAEQLPPGPIEFNEDDIAYQLAAMGADYDGGEDYGEGEGYDENWDEEEEDVPLSGEDTIALFRDLLHDYKINPYTPWERVIEEGRIIDDSRYTVLPNMKSRREVYASWTKDKIAELKEARAREEKKDPRIRYIAFLEANVTGKLYWAEFKRKFKKSEEMRDMKLSDKDKEKMYRDHVARLKLPESKRVEDLRELLKSIPVELLNKTTAVENLPTRVLVDLRYISLPSSTRDELIKSYISSLPEAPKLETGEVAMSLEEREEAEKKRAEREKREQALREREKRVEMEKQKVMWEQRSGRQMLMREEMEVERAMRVGGEGIRGYVERDDNEEKTKGSAAGDGEKGDEQEANP</sequence>
<dbReference type="GO" id="GO:0005634">
    <property type="term" value="C:nucleus"/>
    <property type="evidence" value="ECO:0007669"/>
    <property type="project" value="TreeGrafter"/>
</dbReference>
<dbReference type="VEuPathDB" id="FungiDB:AAP_00944"/>
<dbReference type="InterPro" id="IPR036517">
    <property type="entry name" value="FF_domain_sf"/>
</dbReference>
<feature type="region of interest" description="Disordered" evidence="2">
    <location>
        <begin position="173"/>
        <end position="275"/>
    </location>
</feature>
<gene>
    <name evidence="4" type="ORF">AAP_00944</name>
</gene>
<dbReference type="SUPFAM" id="SSF81698">
    <property type="entry name" value="FF domain"/>
    <property type="match status" value="1"/>
</dbReference>
<feature type="compositionally biased region" description="Basic and acidic residues" evidence="2">
    <location>
        <begin position="585"/>
        <end position="613"/>
    </location>
</feature>
<reference evidence="4 5" key="1">
    <citation type="journal article" date="2016" name="Genome Biol. Evol.">
        <title>Divergent and convergent evolution of fungal pathogenicity.</title>
        <authorList>
            <person name="Shang Y."/>
            <person name="Xiao G."/>
            <person name="Zheng P."/>
            <person name="Cen K."/>
            <person name="Zhan S."/>
            <person name="Wang C."/>
        </authorList>
    </citation>
    <scope>NUCLEOTIDE SEQUENCE [LARGE SCALE GENOMIC DNA]</scope>
    <source>
        <strain evidence="4 5">ARSEF 7405</strain>
    </source>
</reference>
<keyword evidence="1" id="KW-0677">Repeat</keyword>
<evidence type="ECO:0000256" key="1">
    <source>
        <dbReference type="ARBA" id="ARBA00022737"/>
    </source>
</evidence>
<evidence type="ECO:0000313" key="4">
    <source>
        <dbReference type="EMBL" id="KZZ97301.1"/>
    </source>
</evidence>
<feature type="compositionally biased region" description="Basic and acidic residues" evidence="2">
    <location>
        <begin position="173"/>
        <end position="211"/>
    </location>
</feature>
<feature type="region of interest" description="Disordered" evidence="2">
    <location>
        <begin position="575"/>
        <end position="613"/>
    </location>
</feature>
<feature type="domain" description="WW" evidence="3">
    <location>
        <begin position="131"/>
        <end position="164"/>
    </location>
</feature>
<evidence type="ECO:0000259" key="3">
    <source>
        <dbReference type="PROSITE" id="PS50020"/>
    </source>
</evidence>
<comment type="caution">
    <text evidence="4">The sequence shown here is derived from an EMBL/GenBank/DDBJ whole genome shotgun (WGS) entry which is preliminary data.</text>
</comment>